<feature type="transmembrane region" description="Helical" evidence="1">
    <location>
        <begin position="35"/>
        <end position="54"/>
    </location>
</feature>
<keyword evidence="3" id="KW-1185">Reference proteome</keyword>
<feature type="transmembrane region" description="Helical" evidence="1">
    <location>
        <begin position="101"/>
        <end position="123"/>
    </location>
</feature>
<dbReference type="KEGG" id="pyr:P186_1974"/>
<dbReference type="GeneID" id="11596466"/>
<organism evidence="2 3">
    <name type="scientific">Pyrobaculum ferrireducens</name>
    <dbReference type="NCBI Taxonomy" id="1104324"/>
    <lineage>
        <taxon>Archaea</taxon>
        <taxon>Thermoproteota</taxon>
        <taxon>Thermoprotei</taxon>
        <taxon>Thermoproteales</taxon>
        <taxon>Thermoproteaceae</taxon>
        <taxon>Pyrobaculum</taxon>
    </lineage>
</organism>
<feature type="transmembrane region" description="Helical" evidence="1">
    <location>
        <begin position="6"/>
        <end position="23"/>
    </location>
</feature>
<feature type="transmembrane region" description="Helical" evidence="1">
    <location>
        <begin position="391"/>
        <end position="408"/>
    </location>
</feature>
<feature type="transmembrane region" description="Helical" evidence="1">
    <location>
        <begin position="428"/>
        <end position="446"/>
    </location>
</feature>
<reference evidence="2 3" key="1">
    <citation type="journal article" date="2012" name="J. Bacteriol.">
        <title>Complete genome sequence of strain 1860, a crenarchaeon of the genus pyrobaculum able to grow with various electron acceptors.</title>
        <authorList>
            <person name="Mardanov A.V."/>
            <person name="Gumerov V.M."/>
            <person name="Slobodkina G.B."/>
            <person name="Beletsky A.V."/>
            <person name="Bonch-Osmolovskaya E.A."/>
            <person name="Ravin N.V."/>
            <person name="Skryabin K.G."/>
        </authorList>
    </citation>
    <scope>NUCLEOTIDE SEQUENCE [LARGE SCALE GENOMIC DNA]</scope>
    <source>
        <strain evidence="2 3">1860</strain>
    </source>
</reference>
<feature type="transmembrane region" description="Helical" evidence="1">
    <location>
        <begin position="257"/>
        <end position="276"/>
    </location>
</feature>
<dbReference type="OrthoDB" id="28661at2157"/>
<evidence type="ECO:0008006" key="4">
    <source>
        <dbReference type="Google" id="ProtNLM"/>
    </source>
</evidence>
<keyword evidence="1" id="KW-0472">Membrane</keyword>
<evidence type="ECO:0000313" key="3">
    <source>
        <dbReference type="Proteomes" id="UP000005867"/>
    </source>
</evidence>
<protein>
    <recommendedName>
        <fullName evidence="4">Polysaccharide biosynthesis protein</fullName>
    </recommendedName>
</protein>
<evidence type="ECO:0000313" key="2">
    <source>
        <dbReference type="EMBL" id="AET33375.1"/>
    </source>
</evidence>
<feature type="transmembrane region" description="Helical" evidence="1">
    <location>
        <begin position="74"/>
        <end position="94"/>
    </location>
</feature>
<dbReference type="STRING" id="1104324.P186_1974"/>
<dbReference type="eggNOG" id="arCOG02215">
    <property type="taxonomic scope" value="Archaea"/>
</dbReference>
<name>G7VI15_9CREN</name>
<feature type="transmembrane region" description="Helical" evidence="1">
    <location>
        <begin position="153"/>
        <end position="172"/>
    </location>
</feature>
<dbReference type="BioCyc" id="PSP1104324:GJSN-1931-MONOMER"/>
<dbReference type="RefSeq" id="WP_014289200.1">
    <property type="nucleotide sequence ID" value="NC_016645.1"/>
</dbReference>
<gene>
    <name evidence="2" type="ORF">P186_1974</name>
</gene>
<dbReference type="EMBL" id="CP003098">
    <property type="protein sequence ID" value="AET33375.1"/>
    <property type="molecule type" value="Genomic_DNA"/>
</dbReference>
<keyword evidence="1" id="KW-0812">Transmembrane</keyword>
<dbReference type="HOGENOM" id="CLU_595316_0_0_2"/>
<sequence>MPGARLLAVGSGVFTLLVSLIYALTVTRRLSTQDLALVTVINAGLSVAIAFMGYVTTWYPRVLAQEPHRYNELVATELLTSTVAWGIYAAYLATTGVQDPALYLLGYFIILLNGWPAGAYLSIYSQRLSATLTYVSQTLKLAGAYMIRSNPTLYLVLLVNTLMSVPTFLSKVAKPNFGGVIHFLKTALRGAPFQTLILLNSLVNALVIYAIQLAGGGPLLAYYYILFQITKSVYPSWILTSLMYGSLLKEEDKVRRSLLDGAVIISIHLLAAAIMLKTPQWFIALLRPAEINNQPLIEAVAYNSLALILGSHSLHINTVILGVEKNIVITLKDKPAKALIYDLATSPLIITLMYYTSASLSAKGMVLTFALWSALSTVYRLKLLGSQYRPLATQLYLPTLVAFLAIYLTPLPTIPYKTENIITTITTYLPNALLIGATSYLYLYALSPPTRTITKILINKIIPQRDTTH</sequence>
<evidence type="ECO:0000256" key="1">
    <source>
        <dbReference type="SAM" id="Phobius"/>
    </source>
</evidence>
<proteinExistence type="predicted"/>
<dbReference type="Proteomes" id="UP000005867">
    <property type="component" value="Chromosome"/>
</dbReference>
<dbReference type="AlphaFoldDB" id="G7VI15"/>
<keyword evidence="1" id="KW-1133">Transmembrane helix</keyword>
<accession>G7VI15</accession>